<dbReference type="EMBL" id="JALAYX010000001">
    <property type="protein sequence ID" value="MCJ8237809.1"/>
    <property type="molecule type" value="Genomic_DNA"/>
</dbReference>
<sequence>MIENEIPCDDQAIRNDCVCRDVARHLGEVIRGKRVHDLSCDARVKLAVAFVVGERFWQTGWMTDAEVWQWLDRLHQIAVLDYGLHHTFGDLPIDG</sequence>
<keyword evidence="2" id="KW-1185">Reference proteome</keyword>
<comment type="caution">
    <text evidence="1">The sequence shown here is derived from an EMBL/GenBank/DDBJ whole genome shotgun (WGS) entry which is preliminary data.</text>
</comment>
<dbReference type="RefSeq" id="WP_245135392.1">
    <property type="nucleotide sequence ID" value="NZ_CP128477.1"/>
</dbReference>
<accession>A0ABT0CXU9</accession>
<geneLocation type="plasmid" evidence="1">
    <name>unnamed</name>
</geneLocation>
<evidence type="ECO:0000313" key="2">
    <source>
        <dbReference type="Proteomes" id="UP001522662"/>
    </source>
</evidence>
<keyword evidence="1" id="KW-0614">Plasmid</keyword>
<protein>
    <submittedName>
        <fullName evidence="1">Uncharacterized protein</fullName>
    </submittedName>
</protein>
<name>A0ABT0CXU9_9HYPH</name>
<gene>
    <name evidence="1" type="ORF">MKJ03_05680</name>
</gene>
<proteinExistence type="predicted"/>
<organism evidence="1 2">
    <name type="scientific">Peteryoungia algae</name>
    <dbReference type="NCBI Taxonomy" id="2919917"/>
    <lineage>
        <taxon>Bacteria</taxon>
        <taxon>Pseudomonadati</taxon>
        <taxon>Pseudomonadota</taxon>
        <taxon>Alphaproteobacteria</taxon>
        <taxon>Hyphomicrobiales</taxon>
        <taxon>Rhizobiaceae</taxon>
        <taxon>Peteryoungia</taxon>
    </lineage>
</organism>
<reference evidence="1 2" key="1">
    <citation type="submission" date="2022-03" db="EMBL/GenBank/DDBJ databases">
        <title>Rhizobium SSM4.3 sp. nov., isolated from Sediment (Gouqi Island).</title>
        <authorList>
            <person name="Chen G."/>
        </authorList>
    </citation>
    <scope>NUCLEOTIDE SEQUENCE [LARGE SCALE GENOMIC DNA]</scope>
    <source>
        <strain evidence="1 2">SSM4.3</strain>
        <plasmid evidence="1">unnamed</plasmid>
    </source>
</reference>
<evidence type="ECO:0000313" key="1">
    <source>
        <dbReference type="EMBL" id="MCJ8237809.1"/>
    </source>
</evidence>
<dbReference type="Proteomes" id="UP001522662">
    <property type="component" value="Unassembled WGS sequence"/>
</dbReference>